<evidence type="ECO:0000313" key="2">
    <source>
        <dbReference type="Proteomes" id="UP000805193"/>
    </source>
</evidence>
<sequence>MFARQAAVYNGVFLAVLLIAYLVPGLWLLVKTCGIVCFLCMLTRRITTEVYTQLGKKPVTAKDRAVLITGCDSGFGQELAFRLDRRGFQVFAGCLFPEGEGARKLRENGSSNVVVLPLDVTKDDEIERAVVDVKGKLQGRDLWAVVANAGIIYAAELEWGKMEPLCKMFDVNVFGVVRSVRAFLPLVRKARGRVIVSTSLWSHYSVPFSVGYCMSKCAARFFVDGLRKEMKKFGVKVISIEPNMYATNLTADNILLPTMDKQWRDTPEDVRREYGEAYFEKCKEYLRKGLADSRTNVEEVIDDLEQAVVATQPKFAYHPDGFWRGLQWRLLFIAPPAMQDYVFNCFSQPAEFLANRSICRG</sequence>
<proteinExistence type="predicted"/>
<dbReference type="EMBL" id="JABSTQ010009732">
    <property type="protein sequence ID" value="KAG0426293.1"/>
    <property type="molecule type" value="Genomic_DNA"/>
</dbReference>
<name>A0AC60PY99_IXOPE</name>
<reference evidence="1 2" key="1">
    <citation type="journal article" date="2020" name="Cell">
        <title>Large-Scale Comparative Analyses of Tick Genomes Elucidate Their Genetic Diversity and Vector Capacities.</title>
        <authorList>
            <consortium name="Tick Genome and Microbiome Consortium (TIGMIC)"/>
            <person name="Jia N."/>
            <person name="Wang J."/>
            <person name="Shi W."/>
            <person name="Du L."/>
            <person name="Sun Y."/>
            <person name="Zhan W."/>
            <person name="Jiang J.F."/>
            <person name="Wang Q."/>
            <person name="Zhang B."/>
            <person name="Ji P."/>
            <person name="Bell-Sakyi L."/>
            <person name="Cui X.M."/>
            <person name="Yuan T.T."/>
            <person name="Jiang B.G."/>
            <person name="Yang W.F."/>
            <person name="Lam T.T."/>
            <person name="Chang Q.C."/>
            <person name="Ding S.J."/>
            <person name="Wang X.J."/>
            <person name="Zhu J.G."/>
            <person name="Ruan X.D."/>
            <person name="Zhao L."/>
            <person name="Wei J.T."/>
            <person name="Ye R.Z."/>
            <person name="Que T.C."/>
            <person name="Du C.H."/>
            <person name="Zhou Y.H."/>
            <person name="Cheng J.X."/>
            <person name="Dai P.F."/>
            <person name="Guo W.B."/>
            <person name="Han X.H."/>
            <person name="Huang E.J."/>
            <person name="Li L.F."/>
            <person name="Wei W."/>
            <person name="Gao Y.C."/>
            <person name="Liu J.Z."/>
            <person name="Shao H.Z."/>
            <person name="Wang X."/>
            <person name="Wang C.C."/>
            <person name="Yang T.C."/>
            <person name="Huo Q.B."/>
            <person name="Li W."/>
            <person name="Chen H.Y."/>
            <person name="Chen S.E."/>
            <person name="Zhou L.G."/>
            <person name="Ni X.B."/>
            <person name="Tian J.H."/>
            <person name="Sheng Y."/>
            <person name="Liu T."/>
            <person name="Pan Y.S."/>
            <person name="Xia L.Y."/>
            <person name="Li J."/>
            <person name="Zhao F."/>
            <person name="Cao W.C."/>
        </authorList>
    </citation>
    <scope>NUCLEOTIDE SEQUENCE [LARGE SCALE GENOMIC DNA]</scope>
    <source>
        <strain evidence="1">Iper-2018</strain>
    </source>
</reference>
<gene>
    <name evidence="1" type="ORF">HPB47_026580</name>
</gene>
<protein>
    <submittedName>
        <fullName evidence="1">Uncharacterized protein</fullName>
    </submittedName>
</protein>
<organism evidence="1 2">
    <name type="scientific">Ixodes persulcatus</name>
    <name type="common">Taiga tick</name>
    <dbReference type="NCBI Taxonomy" id="34615"/>
    <lineage>
        <taxon>Eukaryota</taxon>
        <taxon>Metazoa</taxon>
        <taxon>Ecdysozoa</taxon>
        <taxon>Arthropoda</taxon>
        <taxon>Chelicerata</taxon>
        <taxon>Arachnida</taxon>
        <taxon>Acari</taxon>
        <taxon>Parasitiformes</taxon>
        <taxon>Ixodida</taxon>
        <taxon>Ixodoidea</taxon>
        <taxon>Ixodidae</taxon>
        <taxon>Ixodinae</taxon>
        <taxon>Ixodes</taxon>
    </lineage>
</organism>
<accession>A0AC60PY99</accession>
<comment type="caution">
    <text evidence="1">The sequence shown here is derived from an EMBL/GenBank/DDBJ whole genome shotgun (WGS) entry which is preliminary data.</text>
</comment>
<keyword evidence="2" id="KW-1185">Reference proteome</keyword>
<dbReference type="Proteomes" id="UP000805193">
    <property type="component" value="Unassembled WGS sequence"/>
</dbReference>
<evidence type="ECO:0000313" key="1">
    <source>
        <dbReference type="EMBL" id="KAG0426293.1"/>
    </source>
</evidence>